<keyword evidence="4" id="KW-0804">Transcription</keyword>
<keyword evidence="2" id="KW-0805">Transcription regulation</keyword>
<dbReference type="InterPro" id="IPR000847">
    <property type="entry name" value="LysR_HTH_N"/>
</dbReference>
<keyword evidence="3" id="KW-0238">DNA-binding</keyword>
<feature type="domain" description="HTH lysR-type" evidence="5">
    <location>
        <begin position="5"/>
        <end position="62"/>
    </location>
</feature>
<dbReference type="EMBL" id="JBJDQH010000005">
    <property type="protein sequence ID" value="MFK4266473.1"/>
    <property type="molecule type" value="Genomic_DNA"/>
</dbReference>
<dbReference type="Pfam" id="PF00126">
    <property type="entry name" value="HTH_1"/>
    <property type="match status" value="1"/>
</dbReference>
<proteinExistence type="inferred from homology"/>
<evidence type="ECO:0000256" key="2">
    <source>
        <dbReference type="ARBA" id="ARBA00023015"/>
    </source>
</evidence>
<evidence type="ECO:0000313" key="7">
    <source>
        <dbReference type="Proteomes" id="UP001620295"/>
    </source>
</evidence>
<organism evidence="6 7">
    <name type="scientific">Streptomyces milbemycinicus</name>
    <dbReference type="NCBI Taxonomy" id="476552"/>
    <lineage>
        <taxon>Bacteria</taxon>
        <taxon>Bacillati</taxon>
        <taxon>Actinomycetota</taxon>
        <taxon>Actinomycetes</taxon>
        <taxon>Kitasatosporales</taxon>
        <taxon>Streptomycetaceae</taxon>
        <taxon>Streptomyces</taxon>
    </lineage>
</organism>
<dbReference type="InterPro" id="IPR036388">
    <property type="entry name" value="WH-like_DNA-bd_sf"/>
</dbReference>
<dbReference type="PANTHER" id="PTHR30126:SF39">
    <property type="entry name" value="HTH-TYPE TRANSCRIPTIONAL REGULATOR CYSL"/>
    <property type="match status" value="1"/>
</dbReference>
<dbReference type="PANTHER" id="PTHR30126">
    <property type="entry name" value="HTH-TYPE TRANSCRIPTIONAL REGULATOR"/>
    <property type="match status" value="1"/>
</dbReference>
<evidence type="ECO:0000256" key="1">
    <source>
        <dbReference type="ARBA" id="ARBA00009437"/>
    </source>
</evidence>
<evidence type="ECO:0000256" key="4">
    <source>
        <dbReference type="ARBA" id="ARBA00023163"/>
    </source>
</evidence>
<dbReference type="PRINTS" id="PR00039">
    <property type="entry name" value="HTHLYSR"/>
</dbReference>
<name>A0ABW8LLS1_9ACTN</name>
<dbReference type="Proteomes" id="UP001620295">
    <property type="component" value="Unassembled WGS sequence"/>
</dbReference>
<dbReference type="InterPro" id="IPR036390">
    <property type="entry name" value="WH_DNA-bd_sf"/>
</dbReference>
<dbReference type="PROSITE" id="PS50931">
    <property type="entry name" value="HTH_LYSR"/>
    <property type="match status" value="1"/>
</dbReference>
<reference evidence="6 7" key="1">
    <citation type="submission" date="2024-11" db="EMBL/GenBank/DDBJ databases">
        <title>The Natural Products Discovery Center: Release of the First 8490 Sequenced Strains for Exploring Actinobacteria Biosynthetic Diversity.</title>
        <authorList>
            <person name="Kalkreuter E."/>
            <person name="Kautsar S.A."/>
            <person name="Yang D."/>
            <person name="Bader C.D."/>
            <person name="Teijaro C.N."/>
            <person name="Fluegel L."/>
            <person name="Davis C.M."/>
            <person name="Simpson J.R."/>
            <person name="Lauterbach L."/>
            <person name="Steele A.D."/>
            <person name="Gui C."/>
            <person name="Meng S."/>
            <person name="Li G."/>
            <person name="Viehrig K."/>
            <person name="Ye F."/>
            <person name="Su P."/>
            <person name="Kiefer A.F."/>
            <person name="Nichols A."/>
            <person name="Cepeda A.J."/>
            <person name="Yan W."/>
            <person name="Fan B."/>
            <person name="Jiang Y."/>
            <person name="Adhikari A."/>
            <person name="Zheng C.-J."/>
            <person name="Schuster L."/>
            <person name="Cowan T.M."/>
            <person name="Smanski M.J."/>
            <person name="Chevrette M.G."/>
            <person name="De Carvalho L.P.S."/>
            <person name="Shen B."/>
        </authorList>
    </citation>
    <scope>NUCLEOTIDE SEQUENCE [LARGE SCALE GENOMIC DNA]</scope>
    <source>
        <strain evidence="6 7">NPDC020863</strain>
    </source>
</reference>
<dbReference type="InterPro" id="IPR005119">
    <property type="entry name" value="LysR_subst-bd"/>
</dbReference>
<accession>A0ABW8LLS1</accession>
<keyword evidence="7" id="KW-1185">Reference proteome</keyword>
<dbReference type="Gene3D" id="1.10.10.10">
    <property type="entry name" value="Winged helix-like DNA-binding domain superfamily/Winged helix DNA-binding domain"/>
    <property type="match status" value="1"/>
</dbReference>
<evidence type="ECO:0000313" key="6">
    <source>
        <dbReference type="EMBL" id="MFK4266473.1"/>
    </source>
</evidence>
<sequence>MDNRISLHKLEVFCTVVELGGIGRAAGRLYVSQPVVSGHIRSLEQRLGVLLFDRAGQRLELTDAGRAAYGWARDTLRRGTELERELAGLADGTAGAVAVGTSMTVGSYLLPPVLVDFASAHPAARIAAHVLDPNHIWEAVTSGLCDLAVTIAHRIPTGQGLSGERVGHQDLVLVGAAEAEAGAGAGGMADSSVQVADLARMPFVSTPRGSRRRDIEDTELAELGVIDRNVVIELGHPEAIKHAVRAGLGAALLFRASVAAELADGSLREIRIADARPRLPVFAVRRADRRPSALHRTLLAAIHRGLGDGLDGGTSSPPRPGGR</sequence>
<dbReference type="Gene3D" id="3.40.190.290">
    <property type="match status" value="1"/>
</dbReference>
<dbReference type="SUPFAM" id="SSF53850">
    <property type="entry name" value="Periplasmic binding protein-like II"/>
    <property type="match status" value="1"/>
</dbReference>
<comment type="similarity">
    <text evidence="1">Belongs to the LysR transcriptional regulatory family.</text>
</comment>
<evidence type="ECO:0000256" key="3">
    <source>
        <dbReference type="ARBA" id="ARBA00023125"/>
    </source>
</evidence>
<protein>
    <submittedName>
        <fullName evidence="6">LysR family transcriptional regulator</fullName>
    </submittedName>
</protein>
<dbReference type="SUPFAM" id="SSF46785">
    <property type="entry name" value="Winged helix' DNA-binding domain"/>
    <property type="match status" value="1"/>
</dbReference>
<dbReference type="RefSeq" id="WP_404746484.1">
    <property type="nucleotide sequence ID" value="NZ_JBJDQH010000005.1"/>
</dbReference>
<comment type="caution">
    <text evidence="6">The sequence shown here is derived from an EMBL/GenBank/DDBJ whole genome shotgun (WGS) entry which is preliminary data.</text>
</comment>
<evidence type="ECO:0000259" key="5">
    <source>
        <dbReference type="PROSITE" id="PS50931"/>
    </source>
</evidence>
<dbReference type="Pfam" id="PF03466">
    <property type="entry name" value="LysR_substrate"/>
    <property type="match status" value="1"/>
</dbReference>
<gene>
    <name evidence="6" type="ORF">ACI2L5_16240</name>
</gene>